<evidence type="ECO:0000313" key="12">
    <source>
        <dbReference type="Proteomes" id="UP000238157"/>
    </source>
</evidence>
<keyword evidence="6 9" id="KW-0822">Tryptophan biosynthesis</keyword>
<comment type="catalytic activity">
    <reaction evidence="1 9">
        <text>N-(5-phospho-beta-D-ribosyl)anthranilate = 1-(2-carboxyphenylamino)-1-deoxy-D-ribulose 5-phosphate</text>
        <dbReference type="Rhea" id="RHEA:21540"/>
        <dbReference type="ChEBI" id="CHEBI:18277"/>
        <dbReference type="ChEBI" id="CHEBI:58613"/>
        <dbReference type="EC" id="5.3.1.24"/>
    </reaction>
</comment>
<evidence type="ECO:0000256" key="3">
    <source>
        <dbReference type="ARBA" id="ARBA00012572"/>
    </source>
</evidence>
<dbReference type="InterPro" id="IPR011060">
    <property type="entry name" value="RibuloseP-bd_barrel"/>
</dbReference>
<dbReference type="EMBL" id="PVTR01000007">
    <property type="protein sequence ID" value="PRY87062.1"/>
    <property type="molecule type" value="Genomic_DNA"/>
</dbReference>
<feature type="domain" description="N-(5'phosphoribosyl) anthranilate isomerase (PRAI)" evidence="10">
    <location>
        <begin position="4"/>
        <end position="202"/>
    </location>
</feature>
<gene>
    <name evidence="9" type="primary">trpF</name>
    <name evidence="11" type="ORF">CLW00_107131</name>
</gene>
<keyword evidence="12" id="KW-1185">Reference proteome</keyword>
<accession>A0A2T0WK80</accession>
<evidence type="ECO:0000256" key="8">
    <source>
        <dbReference type="ARBA" id="ARBA00023235"/>
    </source>
</evidence>
<organism evidence="11 12">
    <name type="scientific">Mongoliibacter ruber</name>
    <dbReference type="NCBI Taxonomy" id="1750599"/>
    <lineage>
        <taxon>Bacteria</taxon>
        <taxon>Pseudomonadati</taxon>
        <taxon>Bacteroidota</taxon>
        <taxon>Cytophagia</taxon>
        <taxon>Cytophagales</taxon>
        <taxon>Cyclobacteriaceae</taxon>
        <taxon>Mongoliibacter</taxon>
    </lineage>
</organism>
<comment type="caution">
    <text evidence="11">The sequence shown here is derived from an EMBL/GenBank/DDBJ whole genome shotgun (WGS) entry which is preliminary data.</text>
</comment>
<sequence>MKLKVCGMRQPDNCQELLQKVQPDWMGIIMYPPSPRYAGAADARHLRLLDAKKVGVFVNEDIGKISQAVEDFGLSTIQLHGKETAEETKRIKSETGLEVFKVFSVAEHIDWLQMEDYLPFSDYFLFDTFTKAHGGSGKSFNWKLLEEYPFDKPFLLSGGIGPLHAAKIKELTASLPQMAGVDINSGFEVSPGLKDVSMIGEFKNEIDTQLKSK</sequence>
<dbReference type="AlphaFoldDB" id="A0A2T0WK80"/>
<dbReference type="InterPro" id="IPR044643">
    <property type="entry name" value="TrpF_fam"/>
</dbReference>
<dbReference type="OrthoDB" id="9786954at2"/>
<dbReference type="UniPathway" id="UPA00035">
    <property type="reaction ID" value="UER00042"/>
</dbReference>
<dbReference type="SUPFAM" id="SSF51366">
    <property type="entry name" value="Ribulose-phoshate binding barrel"/>
    <property type="match status" value="1"/>
</dbReference>
<comment type="similarity">
    <text evidence="9">Belongs to the TrpF family.</text>
</comment>
<keyword evidence="5 9" id="KW-0028">Amino-acid biosynthesis</keyword>
<evidence type="ECO:0000256" key="1">
    <source>
        <dbReference type="ARBA" id="ARBA00001164"/>
    </source>
</evidence>
<reference evidence="11 12" key="1">
    <citation type="submission" date="2018-03" db="EMBL/GenBank/DDBJ databases">
        <title>Genomic Encyclopedia of Archaeal and Bacterial Type Strains, Phase II (KMG-II): from individual species to whole genera.</title>
        <authorList>
            <person name="Goeker M."/>
        </authorList>
    </citation>
    <scope>NUCLEOTIDE SEQUENCE [LARGE SCALE GENOMIC DNA]</scope>
    <source>
        <strain evidence="11 12">DSM 27929</strain>
    </source>
</reference>
<evidence type="ECO:0000256" key="7">
    <source>
        <dbReference type="ARBA" id="ARBA00023141"/>
    </source>
</evidence>
<evidence type="ECO:0000256" key="9">
    <source>
        <dbReference type="HAMAP-Rule" id="MF_00135"/>
    </source>
</evidence>
<comment type="pathway">
    <text evidence="2 9">Amino-acid biosynthesis; L-tryptophan biosynthesis; L-tryptophan from chorismate: step 3/5.</text>
</comment>
<evidence type="ECO:0000259" key="10">
    <source>
        <dbReference type="Pfam" id="PF00697"/>
    </source>
</evidence>
<evidence type="ECO:0000256" key="2">
    <source>
        <dbReference type="ARBA" id="ARBA00004664"/>
    </source>
</evidence>
<dbReference type="PANTHER" id="PTHR42894">
    <property type="entry name" value="N-(5'-PHOSPHORIBOSYL)ANTHRANILATE ISOMERASE"/>
    <property type="match status" value="1"/>
</dbReference>
<dbReference type="GO" id="GO:0004640">
    <property type="term" value="F:phosphoribosylanthranilate isomerase activity"/>
    <property type="evidence" value="ECO:0007669"/>
    <property type="project" value="UniProtKB-UniRule"/>
</dbReference>
<dbReference type="RefSeq" id="WP_106134085.1">
    <property type="nucleotide sequence ID" value="NZ_PVTR01000007.1"/>
</dbReference>
<dbReference type="HAMAP" id="MF_00135">
    <property type="entry name" value="PRAI"/>
    <property type="match status" value="1"/>
</dbReference>
<name>A0A2T0WK80_9BACT</name>
<dbReference type="PANTHER" id="PTHR42894:SF1">
    <property type="entry name" value="N-(5'-PHOSPHORIBOSYL)ANTHRANILATE ISOMERASE"/>
    <property type="match status" value="1"/>
</dbReference>
<dbReference type="EC" id="5.3.1.24" evidence="3 9"/>
<evidence type="ECO:0000256" key="4">
    <source>
        <dbReference type="ARBA" id="ARBA00022272"/>
    </source>
</evidence>
<dbReference type="InterPro" id="IPR013785">
    <property type="entry name" value="Aldolase_TIM"/>
</dbReference>
<keyword evidence="7 9" id="KW-0057">Aromatic amino acid biosynthesis</keyword>
<evidence type="ECO:0000313" key="11">
    <source>
        <dbReference type="EMBL" id="PRY87062.1"/>
    </source>
</evidence>
<keyword evidence="8 9" id="KW-0413">Isomerase</keyword>
<dbReference type="Proteomes" id="UP000238157">
    <property type="component" value="Unassembled WGS sequence"/>
</dbReference>
<proteinExistence type="inferred from homology"/>
<dbReference type="Pfam" id="PF00697">
    <property type="entry name" value="PRAI"/>
    <property type="match status" value="1"/>
</dbReference>
<dbReference type="CDD" id="cd00405">
    <property type="entry name" value="PRAI"/>
    <property type="match status" value="1"/>
</dbReference>
<evidence type="ECO:0000256" key="6">
    <source>
        <dbReference type="ARBA" id="ARBA00022822"/>
    </source>
</evidence>
<evidence type="ECO:0000256" key="5">
    <source>
        <dbReference type="ARBA" id="ARBA00022605"/>
    </source>
</evidence>
<dbReference type="GO" id="GO:0000162">
    <property type="term" value="P:L-tryptophan biosynthetic process"/>
    <property type="evidence" value="ECO:0007669"/>
    <property type="project" value="UniProtKB-UniRule"/>
</dbReference>
<dbReference type="Gene3D" id="3.20.20.70">
    <property type="entry name" value="Aldolase class I"/>
    <property type="match status" value="1"/>
</dbReference>
<protein>
    <recommendedName>
        <fullName evidence="4 9">N-(5'-phosphoribosyl)anthranilate isomerase</fullName>
        <shortName evidence="9">PRAI</shortName>
        <ecNumber evidence="3 9">5.3.1.24</ecNumber>
    </recommendedName>
</protein>
<dbReference type="InterPro" id="IPR001240">
    <property type="entry name" value="PRAI_dom"/>
</dbReference>